<keyword evidence="3" id="KW-1185">Reference proteome</keyword>
<dbReference type="Proteomes" id="UP001169069">
    <property type="component" value="Unassembled WGS sequence"/>
</dbReference>
<accession>A0ABT7QXT4</accession>
<protein>
    <submittedName>
        <fullName evidence="2">Lasso peptide biosynthesis B2 protein</fullName>
    </submittedName>
</protein>
<dbReference type="InterPro" id="IPR053521">
    <property type="entry name" value="McjB-like"/>
</dbReference>
<comment type="caution">
    <text evidence="2">The sequence shown here is derived from an EMBL/GenBank/DDBJ whole genome shotgun (WGS) entry which is preliminary data.</text>
</comment>
<proteinExistence type="predicted"/>
<dbReference type="NCBIfam" id="NF033537">
    <property type="entry name" value="lasso_biosyn_B2"/>
    <property type="match status" value="1"/>
</dbReference>
<dbReference type="RefSeq" id="WP_289412757.1">
    <property type="nucleotide sequence ID" value="NZ_JAQIBD010000001.1"/>
</dbReference>
<organism evidence="2 3">
    <name type="scientific">Sulfurovum zhangzhouensis</name>
    <dbReference type="NCBI Taxonomy" id="3019067"/>
    <lineage>
        <taxon>Bacteria</taxon>
        <taxon>Pseudomonadati</taxon>
        <taxon>Campylobacterota</taxon>
        <taxon>Epsilonproteobacteria</taxon>
        <taxon>Campylobacterales</taxon>
        <taxon>Sulfurovaceae</taxon>
        <taxon>Sulfurovum</taxon>
    </lineage>
</organism>
<feature type="domain" description="Microcin J25-processing protein McjB C-terminal" evidence="1">
    <location>
        <begin position="57"/>
        <end position="144"/>
    </location>
</feature>
<evidence type="ECO:0000313" key="2">
    <source>
        <dbReference type="EMBL" id="MDM5271359.1"/>
    </source>
</evidence>
<reference evidence="2" key="1">
    <citation type="submission" date="2023-01" db="EMBL/GenBank/DDBJ databases">
        <title>Sulfurovum sp. zt1-1 genome assembly.</title>
        <authorList>
            <person name="Wang J."/>
        </authorList>
    </citation>
    <scope>NUCLEOTIDE SEQUENCE</scope>
    <source>
        <strain evidence="2">Zt1-1</strain>
    </source>
</reference>
<dbReference type="InterPro" id="IPR032708">
    <property type="entry name" value="McjB_C"/>
</dbReference>
<evidence type="ECO:0000259" key="1">
    <source>
        <dbReference type="Pfam" id="PF13471"/>
    </source>
</evidence>
<sequence>MGKVKKFFALSGEEKKLFVEAYVTLGLMRAALLVFSFKHLTHSLEHQKNISDIKPLSDQNRQSAMAVGKAIIRAAAYTPWESACLVQSLTAQRMLQKRGIPGVFYLGVLKDNGSEEKINAHAWSQCGDMIITGGKGHEAFTVLSVFRWGKE</sequence>
<gene>
    <name evidence="2" type="ORF">PGH07_04145</name>
</gene>
<evidence type="ECO:0000313" key="3">
    <source>
        <dbReference type="Proteomes" id="UP001169069"/>
    </source>
</evidence>
<name>A0ABT7QXT4_9BACT</name>
<dbReference type="EMBL" id="JAQIBD010000001">
    <property type="protein sequence ID" value="MDM5271359.1"/>
    <property type="molecule type" value="Genomic_DNA"/>
</dbReference>
<dbReference type="Pfam" id="PF13471">
    <property type="entry name" value="Transglut_core3"/>
    <property type="match status" value="1"/>
</dbReference>